<dbReference type="PROSITE" id="PS50850">
    <property type="entry name" value="MFS"/>
    <property type="match status" value="1"/>
</dbReference>
<dbReference type="GO" id="GO:0022857">
    <property type="term" value="F:transmembrane transporter activity"/>
    <property type="evidence" value="ECO:0007669"/>
    <property type="project" value="InterPro"/>
</dbReference>
<gene>
    <name evidence="9" type="primary">LOC110973506</name>
</gene>
<dbReference type="Gene3D" id="1.20.1250.20">
    <property type="entry name" value="MFS general substrate transporter like domains"/>
    <property type="match status" value="1"/>
</dbReference>
<keyword evidence="3 6" id="KW-1133">Transmembrane helix</keyword>
<dbReference type="Proteomes" id="UP000694845">
    <property type="component" value="Unplaced"/>
</dbReference>
<evidence type="ECO:0000313" key="9">
    <source>
        <dbReference type="RefSeq" id="XP_022080071.1"/>
    </source>
</evidence>
<dbReference type="KEGG" id="aplc:110973506"/>
<reference evidence="9" key="1">
    <citation type="submission" date="2025-08" db="UniProtKB">
        <authorList>
            <consortium name="RefSeq"/>
        </authorList>
    </citation>
    <scope>IDENTIFICATION</scope>
</reference>
<comment type="subcellular location">
    <subcellularLocation>
        <location evidence="1">Membrane</location>
        <topology evidence="1">Multi-pass membrane protein</topology>
    </subcellularLocation>
</comment>
<keyword evidence="8" id="KW-1185">Reference proteome</keyword>
<feature type="compositionally biased region" description="Polar residues" evidence="5">
    <location>
        <begin position="383"/>
        <end position="394"/>
    </location>
</feature>
<evidence type="ECO:0000256" key="6">
    <source>
        <dbReference type="SAM" id="Phobius"/>
    </source>
</evidence>
<dbReference type="Pfam" id="PF00083">
    <property type="entry name" value="Sugar_tr"/>
    <property type="match status" value="2"/>
</dbReference>
<dbReference type="GO" id="GO:0016020">
    <property type="term" value="C:membrane"/>
    <property type="evidence" value="ECO:0007669"/>
    <property type="project" value="UniProtKB-SubCell"/>
</dbReference>
<dbReference type="RefSeq" id="XP_022080071.1">
    <property type="nucleotide sequence ID" value="XM_022224379.1"/>
</dbReference>
<dbReference type="InterPro" id="IPR036259">
    <property type="entry name" value="MFS_trans_sf"/>
</dbReference>
<evidence type="ECO:0000256" key="1">
    <source>
        <dbReference type="ARBA" id="ARBA00004141"/>
    </source>
</evidence>
<feature type="transmembrane region" description="Helical" evidence="6">
    <location>
        <begin position="546"/>
        <end position="565"/>
    </location>
</feature>
<feature type="transmembrane region" description="Helical" evidence="6">
    <location>
        <begin position="506"/>
        <end position="525"/>
    </location>
</feature>
<feature type="transmembrane region" description="Helical" evidence="6">
    <location>
        <begin position="218"/>
        <end position="234"/>
    </location>
</feature>
<feature type="domain" description="Major facilitator superfamily (MFS) profile" evidence="7">
    <location>
        <begin position="85"/>
        <end position="596"/>
    </location>
</feature>
<protein>
    <submittedName>
        <fullName evidence="9">Uncharacterized protein LOC110973506 isoform X1</fullName>
    </submittedName>
</protein>
<dbReference type="PANTHER" id="PTHR24064">
    <property type="entry name" value="SOLUTE CARRIER FAMILY 22 MEMBER"/>
    <property type="match status" value="1"/>
</dbReference>
<feature type="transmembrane region" description="Helical" evidence="6">
    <location>
        <begin position="154"/>
        <end position="173"/>
    </location>
</feature>
<keyword evidence="4 6" id="KW-0472">Membrane</keyword>
<feature type="region of interest" description="Disordered" evidence="5">
    <location>
        <begin position="367"/>
        <end position="395"/>
    </location>
</feature>
<feature type="transmembrane region" description="Helical" evidence="6">
    <location>
        <begin position="179"/>
        <end position="197"/>
    </location>
</feature>
<feature type="transmembrane region" description="Helical" evidence="6">
    <location>
        <begin position="240"/>
        <end position="258"/>
    </location>
</feature>
<keyword evidence="2 6" id="KW-0812">Transmembrane</keyword>
<dbReference type="AlphaFoldDB" id="A0A8B7XIP0"/>
<evidence type="ECO:0000256" key="3">
    <source>
        <dbReference type="ARBA" id="ARBA00022989"/>
    </source>
</evidence>
<evidence type="ECO:0000259" key="7">
    <source>
        <dbReference type="PROSITE" id="PS50850"/>
    </source>
</evidence>
<feature type="transmembrane region" description="Helical" evidence="6">
    <location>
        <begin position="422"/>
        <end position="443"/>
    </location>
</feature>
<evidence type="ECO:0000256" key="5">
    <source>
        <dbReference type="SAM" id="MobiDB-lite"/>
    </source>
</evidence>
<organism evidence="8 9">
    <name type="scientific">Acanthaster planci</name>
    <name type="common">Crown-of-thorns starfish</name>
    <dbReference type="NCBI Taxonomy" id="133434"/>
    <lineage>
        <taxon>Eukaryota</taxon>
        <taxon>Metazoa</taxon>
        <taxon>Echinodermata</taxon>
        <taxon>Eleutherozoa</taxon>
        <taxon>Asterozoa</taxon>
        <taxon>Asteroidea</taxon>
        <taxon>Valvatacea</taxon>
        <taxon>Valvatida</taxon>
        <taxon>Acanthasteridae</taxon>
        <taxon>Acanthaster</taxon>
    </lineage>
</organism>
<evidence type="ECO:0000256" key="2">
    <source>
        <dbReference type="ARBA" id="ARBA00022692"/>
    </source>
</evidence>
<name>A0A8B7XIP0_ACAPL</name>
<feature type="transmembrane region" description="Helical" evidence="6">
    <location>
        <begin position="481"/>
        <end position="500"/>
    </location>
</feature>
<evidence type="ECO:0000256" key="4">
    <source>
        <dbReference type="ARBA" id="ARBA00023136"/>
    </source>
</evidence>
<dbReference type="InterPro" id="IPR005828">
    <property type="entry name" value="MFS_sugar_transport-like"/>
</dbReference>
<dbReference type="SUPFAM" id="SSF103473">
    <property type="entry name" value="MFS general substrate transporter"/>
    <property type="match status" value="1"/>
</dbReference>
<feature type="transmembrane region" description="Helical" evidence="6">
    <location>
        <begin position="571"/>
        <end position="592"/>
    </location>
</feature>
<evidence type="ECO:0000313" key="8">
    <source>
        <dbReference type="Proteomes" id="UP000694845"/>
    </source>
</evidence>
<proteinExistence type="predicted"/>
<dbReference type="InterPro" id="IPR020846">
    <property type="entry name" value="MFS_dom"/>
</dbReference>
<dbReference type="OrthoDB" id="5296287at2759"/>
<sequence>MDVDSSLKIVGLCSWVQLINLATFGLHFSLGALQLTAIALTIDQSVEHYCKPPSGFTVNETAPLINRINDQPVRDGCHMYVVFNRTLTDNVTSCQNGWEYPRVELGETNTLTDFDLVCGRNVLASTLMSLHFAGSLAGSFLTGQAADLSGRRPVAVICLVLMIILGTAISFTWNLELMLALRFLLGLVLPGNTMVAYNRIVEMFTPKKRVMGNMVAQYFWTFGVIMVAPIGALLPNWRNFQLATSLGGVPFLLLYWLVTYESLRWLVQKGRLHDAEAILKKIAKSRNIAYEGSFLAHQEEEVPLSKKTVPREEMLPEESNGQIALSLQQDDKEVEGAFGGIKNRSSVITASVEDVDGNLSYGFIPKREDEKKDEPTTGIMTDESPSSKEGSTVVSKDEGKSARRYTIFDLFKTRLLMKNTLIIFYLWFAMDIMYFEILVYATSFTGNKYLNFFLLSVVEAPVYIHDYFLARRFGCRRPIAVFFLASAVCFILIAFLPAKIAGDTDLAVMIIVVAMIGKFYVNAAYELTMLVGAEIFPTVLRNIGQGSGATVGRVGTIIAPFFLLLKNVVNFLPMTILALMSVVASLCVLLLPETKNRPLPEKYEDSQKLARNP</sequence>
<dbReference type="GeneID" id="110973506"/>
<accession>A0A8B7XIP0</accession>